<dbReference type="InterPro" id="IPR046358">
    <property type="entry name" value="Flagellin_C"/>
</dbReference>
<dbReference type="SUPFAM" id="SSF64518">
    <property type="entry name" value="Phase 1 flagellin"/>
    <property type="match status" value="1"/>
</dbReference>
<keyword evidence="2" id="KW-0969">Cilium</keyword>
<feature type="domain" description="Flagellin C-terminal" evidence="1">
    <location>
        <begin position="19"/>
        <end position="54"/>
    </location>
</feature>
<gene>
    <name evidence="2" type="ORF">D3H55_01515</name>
</gene>
<evidence type="ECO:0000313" key="3">
    <source>
        <dbReference type="Proteomes" id="UP000265801"/>
    </source>
</evidence>
<dbReference type="Proteomes" id="UP000265801">
    <property type="component" value="Unassembled WGS sequence"/>
</dbReference>
<organism evidence="2 3">
    <name type="scientific">Bacillus salacetis</name>
    <dbReference type="NCBI Taxonomy" id="2315464"/>
    <lineage>
        <taxon>Bacteria</taxon>
        <taxon>Bacillati</taxon>
        <taxon>Bacillota</taxon>
        <taxon>Bacilli</taxon>
        <taxon>Bacillales</taxon>
        <taxon>Bacillaceae</taxon>
        <taxon>Bacillus</taxon>
    </lineage>
</organism>
<proteinExistence type="predicted"/>
<dbReference type="AlphaFoldDB" id="A0A3A1R8A4"/>
<dbReference type="Gene3D" id="6.10.280.190">
    <property type="match status" value="1"/>
</dbReference>
<dbReference type="Pfam" id="PF00700">
    <property type="entry name" value="Flagellin_C"/>
    <property type="match status" value="1"/>
</dbReference>
<name>A0A3A1R8A4_9BACI</name>
<evidence type="ECO:0000259" key="1">
    <source>
        <dbReference type="Pfam" id="PF00700"/>
    </source>
</evidence>
<dbReference type="OrthoDB" id="2939045at2"/>
<evidence type="ECO:0000313" key="2">
    <source>
        <dbReference type="EMBL" id="RIW39110.1"/>
    </source>
</evidence>
<accession>A0A3A1R8A4</accession>
<protein>
    <submittedName>
        <fullName evidence="2">Flagellin</fullName>
    </submittedName>
</protein>
<keyword evidence="2" id="KW-0966">Cell projection</keyword>
<comment type="caution">
    <text evidence="2">The sequence shown here is derived from an EMBL/GenBank/DDBJ whole genome shotgun (WGS) entry which is preliminary data.</text>
</comment>
<keyword evidence="2" id="KW-0282">Flagellum</keyword>
<keyword evidence="3" id="KW-1185">Reference proteome</keyword>
<dbReference type="EMBL" id="QXIR01000001">
    <property type="protein sequence ID" value="RIW39110.1"/>
    <property type="molecule type" value="Genomic_DNA"/>
</dbReference>
<reference evidence="2 3" key="1">
    <citation type="submission" date="2018-09" db="EMBL/GenBank/DDBJ databases">
        <title>Bacillus saliacetes sp. nov., isolated from Thai shrimp paste (Ka-pi).</title>
        <authorList>
            <person name="Daroonpunt R."/>
            <person name="Tanasupawat S."/>
            <person name="Yiamsombut S."/>
        </authorList>
    </citation>
    <scope>NUCLEOTIDE SEQUENCE [LARGE SCALE GENOMIC DNA]</scope>
    <source>
        <strain evidence="2 3">SKP7-4</strain>
    </source>
</reference>
<sequence>MIEGEDIVWSFMKVNVRTMAKEMMNQTKNSILSQAAQAMLAQANQQPQGVLQLLR</sequence>